<dbReference type="GO" id="GO:0000324">
    <property type="term" value="C:fungal-type vacuole"/>
    <property type="evidence" value="ECO:0007669"/>
    <property type="project" value="TreeGrafter"/>
</dbReference>
<dbReference type="InterPro" id="IPR029052">
    <property type="entry name" value="Metallo-depent_PP-like"/>
</dbReference>
<sequence length="481" mass="55369">MLLAGLYCFLVTSLVLLAYSFFDVLPSNTWSSNELRPITGSAWTVWTGWYHTPRPMQRRRHGYFLHITDMHIDSHYVANGSAASACHRAEYILQKKTKKAAGRLGAPGMKCDAPEVLAQETLAWLERTWADKLDFVVWTGDNARHDWDKKRCQAIRRKRQEVLDTNQQVVDWMATAMKNIPVIPSLGNNDVWPHNQVQGADAMLAAYHHMWQPWIPASQDRSLRRGGYYYVDVDPRLRVVALNSMLWFHKNKAVHSCKKEGPARAHLTWLEGLLQDARASRQAVLLTGHVPPSPKDYRSSCFGAYVALTTRYADVICGQLFGHLNMDHFLLYSDQPQMQTSRNIEKYVGWLRNMYASVADLDHGLVDDNAPALAAVQVSPSVLPAYYPAVRIYKYDLDAQPRKTLRSYAQYYANITRWEQEHKIDEPLEYEIEYTTDEYSLPDLSAESLFGMVKRMVQDDDSSLWNTYTRNMFVRTQNDTF</sequence>
<feature type="domain" description="Sphingomyelin phosphodiesterase C-terminal" evidence="11">
    <location>
        <begin position="385"/>
        <end position="477"/>
    </location>
</feature>
<evidence type="ECO:0000259" key="10">
    <source>
        <dbReference type="Pfam" id="PF00149"/>
    </source>
</evidence>
<keyword evidence="6" id="KW-0732">Signal</keyword>
<dbReference type="GO" id="GO:0005615">
    <property type="term" value="C:extracellular space"/>
    <property type="evidence" value="ECO:0007669"/>
    <property type="project" value="TreeGrafter"/>
</dbReference>
<comment type="caution">
    <text evidence="12">The sequence shown here is derived from an EMBL/GenBank/DDBJ whole genome shotgun (WGS) entry which is preliminary data.</text>
</comment>
<keyword evidence="5" id="KW-0479">Metal-binding</keyword>
<protein>
    <submittedName>
        <fullName evidence="12">Metallo-dependent phosphatase-like protein</fullName>
    </submittedName>
</protein>
<evidence type="ECO:0000256" key="5">
    <source>
        <dbReference type="ARBA" id="ARBA00022723"/>
    </source>
</evidence>
<evidence type="ECO:0000259" key="11">
    <source>
        <dbReference type="Pfam" id="PF19272"/>
    </source>
</evidence>
<evidence type="ECO:0000256" key="7">
    <source>
        <dbReference type="ARBA" id="ARBA00022801"/>
    </source>
</evidence>
<keyword evidence="7" id="KW-0378">Hydrolase</keyword>
<dbReference type="AlphaFoldDB" id="A0A1X2HN70"/>
<dbReference type="Proteomes" id="UP000242180">
    <property type="component" value="Unassembled WGS sequence"/>
</dbReference>
<evidence type="ECO:0000256" key="9">
    <source>
        <dbReference type="ARBA" id="ARBA00023180"/>
    </source>
</evidence>
<feature type="domain" description="Calcineurin-like phosphoesterase" evidence="10">
    <location>
        <begin position="64"/>
        <end position="323"/>
    </location>
</feature>
<name>A0A1X2HN70_SYNRA</name>
<keyword evidence="4" id="KW-0964">Secreted</keyword>
<dbReference type="PANTHER" id="PTHR10340">
    <property type="entry name" value="SPHINGOMYELIN PHOSPHODIESTERASE"/>
    <property type="match status" value="1"/>
</dbReference>
<evidence type="ECO:0000256" key="1">
    <source>
        <dbReference type="ARBA" id="ARBA00001947"/>
    </source>
</evidence>
<evidence type="ECO:0000313" key="12">
    <source>
        <dbReference type="EMBL" id="ORZ00742.1"/>
    </source>
</evidence>
<evidence type="ECO:0000256" key="4">
    <source>
        <dbReference type="ARBA" id="ARBA00022525"/>
    </source>
</evidence>
<dbReference type="PANTHER" id="PTHR10340:SF55">
    <property type="entry name" value="ENDOPOLYPHOSPHATASE"/>
    <property type="match status" value="1"/>
</dbReference>
<dbReference type="GO" id="GO:0004309">
    <property type="term" value="F:exopolyphosphatase activity"/>
    <property type="evidence" value="ECO:0007669"/>
    <property type="project" value="TreeGrafter"/>
</dbReference>
<dbReference type="OMA" id="LRFQDTI"/>
<evidence type="ECO:0000256" key="2">
    <source>
        <dbReference type="ARBA" id="ARBA00004613"/>
    </source>
</evidence>
<dbReference type="InterPro" id="IPR041805">
    <property type="entry name" value="ASMase/PPN1_MPP"/>
</dbReference>
<accession>A0A1X2HN70</accession>
<organism evidence="12 13">
    <name type="scientific">Syncephalastrum racemosum</name>
    <name type="common">Filamentous fungus</name>
    <dbReference type="NCBI Taxonomy" id="13706"/>
    <lineage>
        <taxon>Eukaryota</taxon>
        <taxon>Fungi</taxon>
        <taxon>Fungi incertae sedis</taxon>
        <taxon>Mucoromycota</taxon>
        <taxon>Mucoromycotina</taxon>
        <taxon>Mucoromycetes</taxon>
        <taxon>Mucorales</taxon>
        <taxon>Syncephalastraceae</taxon>
        <taxon>Syncephalastrum</taxon>
    </lineage>
</organism>
<proteinExistence type="inferred from homology"/>
<dbReference type="EMBL" id="MCGN01000002">
    <property type="protein sequence ID" value="ORZ00742.1"/>
    <property type="molecule type" value="Genomic_DNA"/>
</dbReference>
<comment type="similarity">
    <text evidence="3">Belongs to the acid sphingomyelinase family.</text>
</comment>
<gene>
    <name evidence="12" type="ORF">BCR43DRAFT_485727</name>
</gene>
<dbReference type="SUPFAM" id="SSF56300">
    <property type="entry name" value="Metallo-dependent phosphatases"/>
    <property type="match status" value="1"/>
</dbReference>
<dbReference type="GO" id="GO:0000298">
    <property type="term" value="F:endopolyphosphatase activity"/>
    <property type="evidence" value="ECO:0007669"/>
    <property type="project" value="TreeGrafter"/>
</dbReference>
<evidence type="ECO:0000313" key="13">
    <source>
        <dbReference type="Proteomes" id="UP000242180"/>
    </source>
</evidence>
<dbReference type="GO" id="GO:0006798">
    <property type="term" value="P:polyphosphate catabolic process"/>
    <property type="evidence" value="ECO:0007669"/>
    <property type="project" value="TreeGrafter"/>
</dbReference>
<dbReference type="InterPro" id="IPR045473">
    <property type="entry name" value="ASM_C"/>
</dbReference>
<dbReference type="OrthoDB" id="348678at2759"/>
<reference evidence="12 13" key="1">
    <citation type="submission" date="2016-07" db="EMBL/GenBank/DDBJ databases">
        <title>Pervasive Adenine N6-methylation of Active Genes in Fungi.</title>
        <authorList>
            <consortium name="DOE Joint Genome Institute"/>
            <person name="Mondo S.J."/>
            <person name="Dannebaum R.O."/>
            <person name="Kuo R.C."/>
            <person name="Labutti K."/>
            <person name="Haridas S."/>
            <person name="Kuo A."/>
            <person name="Salamov A."/>
            <person name="Ahrendt S.R."/>
            <person name="Lipzen A."/>
            <person name="Sullivan W."/>
            <person name="Andreopoulos W.B."/>
            <person name="Clum A."/>
            <person name="Lindquist E."/>
            <person name="Daum C."/>
            <person name="Ramamoorthy G.K."/>
            <person name="Gryganskyi A."/>
            <person name="Culley D."/>
            <person name="Magnuson J.K."/>
            <person name="James T.Y."/>
            <person name="O'Malley M.A."/>
            <person name="Stajich J.E."/>
            <person name="Spatafora J.W."/>
            <person name="Visel A."/>
            <person name="Grigoriev I.V."/>
        </authorList>
    </citation>
    <scope>NUCLEOTIDE SEQUENCE [LARGE SCALE GENOMIC DNA]</scope>
    <source>
        <strain evidence="12 13">NRRL 2496</strain>
    </source>
</reference>
<comment type="subcellular location">
    <subcellularLocation>
        <location evidence="2">Secreted</location>
    </subcellularLocation>
</comment>
<evidence type="ECO:0000256" key="6">
    <source>
        <dbReference type="ARBA" id="ARBA00022729"/>
    </source>
</evidence>
<keyword evidence="9" id="KW-0325">Glycoprotein</keyword>
<dbReference type="STRING" id="13706.A0A1X2HN70"/>
<dbReference type="CDD" id="cd00842">
    <property type="entry name" value="MPP_ASMase"/>
    <property type="match status" value="1"/>
</dbReference>
<dbReference type="InterPro" id="IPR004843">
    <property type="entry name" value="Calcineurin-like_PHP"/>
</dbReference>
<dbReference type="Pfam" id="PF00149">
    <property type="entry name" value="Metallophos"/>
    <property type="match status" value="1"/>
</dbReference>
<comment type="cofactor">
    <cofactor evidence="1">
        <name>Zn(2+)</name>
        <dbReference type="ChEBI" id="CHEBI:29105"/>
    </cofactor>
</comment>
<keyword evidence="8" id="KW-0862">Zinc</keyword>
<dbReference type="Pfam" id="PF19272">
    <property type="entry name" value="ASMase_C"/>
    <property type="match status" value="1"/>
</dbReference>
<dbReference type="GO" id="GO:0008081">
    <property type="term" value="F:phosphoric diester hydrolase activity"/>
    <property type="evidence" value="ECO:0007669"/>
    <property type="project" value="TreeGrafter"/>
</dbReference>
<dbReference type="InParanoid" id="A0A1X2HN70"/>
<keyword evidence="13" id="KW-1185">Reference proteome</keyword>
<evidence type="ECO:0000256" key="8">
    <source>
        <dbReference type="ARBA" id="ARBA00022833"/>
    </source>
</evidence>
<dbReference type="Gene3D" id="3.60.21.10">
    <property type="match status" value="1"/>
</dbReference>
<dbReference type="GO" id="GO:0046872">
    <property type="term" value="F:metal ion binding"/>
    <property type="evidence" value="ECO:0007669"/>
    <property type="project" value="UniProtKB-KW"/>
</dbReference>
<dbReference type="FunCoup" id="A0A1X2HN70">
    <property type="interactions" value="67"/>
</dbReference>
<evidence type="ECO:0000256" key="3">
    <source>
        <dbReference type="ARBA" id="ARBA00008234"/>
    </source>
</evidence>